<gene>
    <name evidence="2" type="ORF">H8695_07895</name>
</gene>
<protein>
    <submittedName>
        <fullName evidence="2">Uncharacterized protein</fullName>
    </submittedName>
</protein>
<reference evidence="2" key="1">
    <citation type="submission" date="2020-08" db="EMBL/GenBank/DDBJ databases">
        <title>Genome public.</title>
        <authorList>
            <person name="Liu C."/>
            <person name="Sun Q."/>
        </authorList>
    </citation>
    <scope>NUCLEOTIDE SEQUENCE</scope>
    <source>
        <strain evidence="2">BX7</strain>
    </source>
</reference>
<name>A0A926DCT5_9FIRM</name>
<dbReference type="RefSeq" id="WP_249300446.1">
    <property type="nucleotide sequence ID" value="NZ_JACRSP010000003.1"/>
</dbReference>
<proteinExistence type="predicted"/>
<comment type="caution">
    <text evidence="2">The sequence shown here is derived from an EMBL/GenBank/DDBJ whole genome shotgun (WGS) entry which is preliminary data.</text>
</comment>
<feature type="transmembrane region" description="Helical" evidence="1">
    <location>
        <begin position="219"/>
        <end position="236"/>
    </location>
</feature>
<evidence type="ECO:0000313" key="3">
    <source>
        <dbReference type="Proteomes" id="UP000620366"/>
    </source>
</evidence>
<dbReference type="Proteomes" id="UP000620366">
    <property type="component" value="Unassembled WGS sequence"/>
</dbReference>
<keyword evidence="1" id="KW-1133">Transmembrane helix</keyword>
<feature type="transmembrane region" description="Helical" evidence="1">
    <location>
        <begin position="248"/>
        <end position="266"/>
    </location>
</feature>
<feature type="transmembrane region" description="Helical" evidence="1">
    <location>
        <begin position="118"/>
        <end position="147"/>
    </location>
</feature>
<feature type="transmembrane region" description="Helical" evidence="1">
    <location>
        <begin position="89"/>
        <end position="112"/>
    </location>
</feature>
<sequence>MKQPNDLIERYVYAVTKRLPAKLRADVSRELYGLIDDMLAERCGELVPADRDVRVVLTELGSPGELREKYTEGRKNCLIGAPHYAVYRLVLGIVLACVVFGMTVACLVSQLVSPTGPWYAILFEWLGILISALVYAFAFVTVLFAVFHHRDVDLGDGLNLDDLPPVPKKRQSVSRWECLFGIGISVLFLAVFLSAPQIFCIYSSGRFVPIFDTAAVRATWYFIALFSAAGIVRETVKLMRGRYDQKVMLTTLAADAVSAVLSVLWLTTPGLVNPAFQAEVPILFGAQNTFLVNLFSNFPYFFLGLILFALLLDAVDAVVRAARQN</sequence>
<feature type="transmembrane region" description="Helical" evidence="1">
    <location>
        <begin position="178"/>
        <end position="199"/>
    </location>
</feature>
<evidence type="ECO:0000256" key="1">
    <source>
        <dbReference type="SAM" id="Phobius"/>
    </source>
</evidence>
<accession>A0A926DCT5</accession>
<dbReference type="AlphaFoldDB" id="A0A926DCT5"/>
<keyword evidence="1" id="KW-0472">Membrane</keyword>
<organism evidence="2 3">
    <name type="scientific">Feifania hominis</name>
    <dbReference type="NCBI Taxonomy" id="2763660"/>
    <lineage>
        <taxon>Bacteria</taxon>
        <taxon>Bacillati</taxon>
        <taxon>Bacillota</taxon>
        <taxon>Clostridia</taxon>
        <taxon>Eubacteriales</taxon>
        <taxon>Feifaniaceae</taxon>
        <taxon>Feifania</taxon>
    </lineage>
</organism>
<keyword evidence="3" id="KW-1185">Reference proteome</keyword>
<dbReference type="EMBL" id="JACRSP010000003">
    <property type="protein sequence ID" value="MBC8536605.1"/>
    <property type="molecule type" value="Genomic_DNA"/>
</dbReference>
<evidence type="ECO:0000313" key="2">
    <source>
        <dbReference type="EMBL" id="MBC8536605.1"/>
    </source>
</evidence>
<keyword evidence="1" id="KW-0812">Transmembrane</keyword>
<feature type="transmembrane region" description="Helical" evidence="1">
    <location>
        <begin position="298"/>
        <end position="319"/>
    </location>
</feature>